<dbReference type="GO" id="GO:0016567">
    <property type="term" value="P:protein ubiquitination"/>
    <property type="evidence" value="ECO:0007669"/>
    <property type="project" value="InterPro"/>
</dbReference>
<keyword evidence="5" id="KW-1185">Reference proteome</keyword>
<accession>S8E3R8</accession>
<dbReference type="GO" id="GO:0080008">
    <property type="term" value="C:Cul4-RING E3 ubiquitin ligase complex"/>
    <property type="evidence" value="ECO:0007669"/>
    <property type="project" value="TreeGrafter"/>
</dbReference>
<evidence type="ECO:0000313" key="4">
    <source>
        <dbReference type="EMBL" id="EPS66892.1"/>
    </source>
</evidence>
<evidence type="ECO:0000313" key="5">
    <source>
        <dbReference type="Proteomes" id="UP000015453"/>
    </source>
</evidence>
<dbReference type="PANTHER" id="PTHR13129">
    <property type="entry name" value="VPRBP PROTEIN-RELATED"/>
    <property type="match status" value="1"/>
</dbReference>
<feature type="region of interest" description="Disordered" evidence="3">
    <location>
        <begin position="1"/>
        <end position="34"/>
    </location>
</feature>
<keyword evidence="2" id="KW-0539">Nucleus</keyword>
<feature type="compositionally biased region" description="Basic and acidic residues" evidence="3">
    <location>
        <begin position="1"/>
        <end position="11"/>
    </location>
</feature>
<feature type="non-terminal residue" evidence="4">
    <location>
        <position position="917"/>
    </location>
</feature>
<dbReference type="Proteomes" id="UP000015453">
    <property type="component" value="Unassembled WGS sequence"/>
</dbReference>
<evidence type="ECO:0000256" key="1">
    <source>
        <dbReference type="ARBA" id="ARBA00004123"/>
    </source>
</evidence>
<organism evidence="4 5">
    <name type="scientific">Genlisea aurea</name>
    <dbReference type="NCBI Taxonomy" id="192259"/>
    <lineage>
        <taxon>Eukaryota</taxon>
        <taxon>Viridiplantae</taxon>
        <taxon>Streptophyta</taxon>
        <taxon>Embryophyta</taxon>
        <taxon>Tracheophyta</taxon>
        <taxon>Spermatophyta</taxon>
        <taxon>Magnoliopsida</taxon>
        <taxon>eudicotyledons</taxon>
        <taxon>Gunneridae</taxon>
        <taxon>Pentapetalae</taxon>
        <taxon>asterids</taxon>
        <taxon>lamiids</taxon>
        <taxon>Lamiales</taxon>
        <taxon>Lentibulariaceae</taxon>
        <taxon>Genlisea</taxon>
    </lineage>
</organism>
<comment type="caution">
    <text evidence="4">The sequence shown here is derived from an EMBL/GenBank/DDBJ whole genome shotgun (WGS) entry which is preliminary data.</text>
</comment>
<dbReference type="OrthoDB" id="27563at2759"/>
<evidence type="ECO:0000256" key="3">
    <source>
        <dbReference type="SAM" id="MobiDB-lite"/>
    </source>
</evidence>
<dbReference type="EMBL" id="AUSU01003414">
    <property type="protein sequence ID" value="EPS66892.1"/>
    <property type="molecule type" value="Genomic_DNA"/>
</dbReference>
<dbReference type="InterPro" id="IPR033270">
    <property type="entry name" value="VPRBP/DCAF1"/>
</dbReference>
<reference evidence="4 5" key="1">
    <citation type="journal article" date="2013" name="BMC Genomics">
        <title>The miniature genome of a carnivorous plant Genlisea aurea contains a low number of genes and short non-coding sequences.</title>
        <authorList>
            <person name="Leushkin E.V."/>
            <person name="Sutormin R.A."/>
            <person name="Nabieva E.R."/>
            <person name="Penin A.A."/>
            <person name="Kondrashov A.S."/>
            <person name="Logacheva M.D."/>
        </authorList>
    </citation>
    <scope>NUCLEOTIDE SEQUENCE [LARGE SCALE GENOMIC DNA]</scope>
</reference>
<dbReference type="AlphaFoldDB" id="S8E3R8"/>
<protein>
    <submittedName>
        <fullName evidence="4">Uncharacterized protein</fullName>
    </submittedName>
</protein>
<dbReference type="GO" id="GO:0005634">
    <property type="term" value="C:nucleus"/>
    <property type="evidence" value="ECO:0007669"/>
    <property type="project" value="UniProtKB-SubCell"/>
</dbReference>
<comment type="subcellular location">
    <subcellularLocation>
        <location evidence="1">Nucleus</location>
    </subcellularLocation>
</comment>
<dbReference type="InterPro" id="IPR016024">
    <property type="entry name" value="ARM-type_fold"/>
</dbReference>
<gene>
    <name evidence="4" type="ORF">M569_07884</name>
</gene>
<proteinExistence type="predicted"/>
<sequence>MEAPREDEAHPQAEPSQPLAVSGEETQVNREDVDENEVLWAKAQSLIEKITANADNPSPSVLHALSTLIETQEARYLEEADHASTSNGRVSHSVGRLGSLIRDNDEFFDLISSKYLLGTRYSVSLQAASVRLLVSCSPTWMYPHVFEDEVLAIIRGWVMEETPVLSGDGHITSEQKTADSEMLWTYSTGLLAVCLDLRGPLVEDVLNSGIPAKLMRYLRFRVLGDSVTHQKDGNLLNDKGRVKHAAESSRSDVENLRVHSSDKDHGKDLCSLETLDKVHGRALSREAFVDGSDKDPLDNAGLQIDAFDQAEENEEEKNNFKDAPELKMKLGGKLLREEECDENARDDFSKRRPTRVLSRLRGKSRLCDGLLENEPSLTSSTACGGSGLMRTSKDKTAFRNQDRQRDSDSKDCPVVGRINVCIPERDDDDDCFQECKVGTRDISDLVKKAVRAAEAEARAANASAEAVKAAGDDVAEMVKNSAFEEYAKSKDEDAAVAVASKAAISVIDAASAVAVVRNTSNSDVNSGSSTLTEPEIEEDIPEYNIPDSSALGKLREKFCILCLIILGEYVDVLGPVLHEKGVDVCLSLLVCHSKNREASNSMPILPDILKLICALAPHKKFSALFVDRGGIQRLLSVPRTPENFLSLSSCLSTIGSTQGIMERVCALPSDIIRQVVELTLQLLQCQNYVARKNAATLLASGFVFRAVIDAFDALDGLQKLISLLHEAALVRSGAALGQSNNPGSIRTDRSPAEVLTSSEKQIAFQTCIALRQYFRAHLLLYVDTLRPSKNIRSAPRNMSRAAYKPLDISTEAMDTIFRQLQKDRKLGAALVRTHWAVVDKFLASNGHITMLELCQAPPVERYLHDLLQYALGVLHIVTLVHYSRKPIVNATLSNDRVGIAVILDAANGSGYVEPEVM</sequence>
<dbReference type="SUPFAM" id="SSF48371">
    <property type="entry name" value="ARM repeat"/>
    <property type="match status" value="1"/>
</dbReference>
<evidence type="ECO:0000256" key="2">
    <source>
        <dbReference type="ARBA" id="ARBA00023242"/>
    </source>
</evidence>
<name>S8E3R8_9LAMI</name>
<dbReference type="PANTHER" id="PTHR13129:SF4">
    <property type="entry name" value="DDB1- AND CUL4-ASSOCIATED FACTOR 1"/>
    <property type="match status" value="1"/>
</dbReference>